<dbReference type="STRING" id="1215104.GCA_000730585_02824"/>
<evidence type="ECO:0000313" key="1">
    <source>
        <dbReference type="EMBL" id="SNS10684.1"/>
    </source>
</evidence>
<keyword evidence="2" id="KW-1185">Reference proteome</keyword>
<evidence type="ECO:0008006" key="3">
    <source>
        <dbReference type="Google" id="ProtNLM"/>
    </source>
</evidence>
<dbReference type="AlphaFoldDB" id="A0A239BUF0"/>
<reference evidence="2" key="1">
    <citation type="submission" date="2017-06" db="EMBL/GenBank/DDBJ databases">
        <authorList>
            <person name="Varghese N."/>
            <person name="Submissions S."/>
        </authorList>
    </citation>
    <scope>NUCLEOTIDE SEQUENCE [LARGE SCALE GENOMIC DNA]</scope>
    <source>
        <strain evidence="2">DSM 22348</strain>
    </source>
</reference>
<gene>
    <name evidence="1" type="ORF">SAMN05444352_103163</name>
</gene>
<dbReference type="SUPFAM" id="SSF53474">
    <property type="entry name" value="alpha/beta-Hydrolases"/>
    <property type="match status" value="1"/>
</dbReference>
<proteinExistence type="predicted"/>
<sequence length="255" mass="28312">MFKKGIASVLLVILAALVGCTNSSQVKQAGRDHSSGWSDQIRSLASHSVGPAQLAYNVYKDADQFDVSGRYRWVRDFEEKRMGFFASLYKENDQENYILAFRGTDSLADFKSGNNPIFQRQNGYALAVFDQVRDLYSPREITVVGHSLGGGIAIHVSLNRANVKAYSFNGSPVFRSDGVPFRNERYSIVEHGEVLKIGRLFSLEATQLYTSVGCTNGKNPFSQHAMKLLASCLTEIASYADDHPERGEGQARRQP</sequence>
<dbReference type="EMBL" id="FZOL01000003">
    <property type="protein sequence ID" value="SNS10684.1"/>
    <property type="molecule type" value="Genomic_DNA"/>
</dbReference>
<organism evidence="1 2">
    <name type="scientific">Pseudomonas japonica</name>
    <dbReference type="NCBI Taxonomy" id="256466"/>
    <lineage>
        <taxon>Bacteria</taxon>
        <taxon>Pseudomonadati</taxon>
        <taxon>Pseudomonadota</taxon>
        <taxon>Gammaproteobacteria</taxon>
        <taxon>Pseudomonadales</taxon>
        <taxon>Pseudomonadaceae</taxon>
        <taxon>Pseudomonas</taxon>
    </lineage>
</organism>
<protein>
    <recommendedName>
        <fullName evidence="3">Lipase (Class 3)</fullName>
    </recommendedName>
</protein>
<dbReference type="Proteomes" id="UP000198407">
    <property type="component" value="Unassembled WGS sequence"/>
</dbReference>
<dbReference type="PROSITE" id="PS51257">
    <property type="entry name" value="PROKAR_LIPOPROTEIN"/>
    <property type="match status" value="1"/>
</dbReference>
<evidence type="ECO:0000313" key="2">
    <source>
        <dbReference type="Proteomes" id="UP000198407"/>
    </source>
</evidence>
<dbReference type="Pfam" id="PF26363">
    <property type="entry name" value="Phospholipase-like"/>
    <property type="match status" value="1"/>
</dbReference>
<accession>A0A239BUF0</accession>
<dbReference type="Gene3D" id="3.40.50.1820">
    <property type="entry name" value="alpha/beta hydrolase"/>
    <property type="match status" value="1"/>
</dbReference>
<dbReference type="InterPro" id="IPR029058">
    <property type="entry name" value="AB_hydrolase_fold"/>
</dbReference>
<name>A0A239BUF0_9PSED</name>